<dbReference type="PROSITE" id="PS51000">
    <property type="entry name" value="HTH_DEOR_2"/>
    <property type="match status" value="1"/>
</dbReference>
<proteinExistence type="predicted"/>
<keyword evidence="4" id="KW-0238">DNA-binding</keyword>
<name>A0A1T5J622_9FIRM</name>
<evidence type="ECO:0000313" key="4">
    <source>
        <dbReference type="EMBL" id="SKC46860.1"/>
    </source>
</evidence>
<dbReference type="OrthoDB" id="9815009at2"/>
<dbReference type="InterPro" id="IPR026881">
    <property type="entry name" value="WYL_dom"/>
</dbReference>
<dbReference type="EMBL" id="FUZT01000002">
    <property type="protein sequence ID" value="SKC46860.1"/>
    <property type="molecule type" value="Genomic_DNA"/>
</dbReference>
<evidence type="ECO:0000256" key="1">
    <source>
        <dbReference type="ARBA" id="ARBA00023015"/>
    </source>
</evidence>
<dbReference type="SUPFAM" id="SSF46785">
    <property type="entry name" value="Winged helix' DNA-binding domain"/>
    <property type="match status" value="1"/>
</dbReference>
<dbReference type="PANTHER" id="PTHR34580:SF1">
    <property type="entry name" value="PROTEIN PAFC"/>
    <property type="match status" value="1"/>
</dbReference>
<evidence type="ECO:0000256" key="2">
    <source>
        <dbReference type="ARBA" id="ARBA00023163"/>
    </source>
</evidence>
<evidence type="ECO:0000259" key="3">
    <source>
        <dbReference type="PROSITE" id="PS51000"/>
    </source>
</evidence>
<dbReference type="GO" id="GO:0003677">
    <property type="term" value="F:DNA binding"/>
    <property type="evidence" value="ECO:0007669"/>
    <property type="project" value="UniProtKB-KW"/>
</dbReference>
<dbReference type="RefSeq" id="WP_079489726.1">
    <property type="nucleotide sequence ID" value="NZ_FUZT01000002.1"/>
</dbReference>
<dbReference type="GO" id="GO:0003700">
    <property type="term" value="F:DNA-binding transcription factor activity"/>
    <property type="evidence" value="ECO:0007669"/>
    <property type="project" value="InterPro"/>
</dbReference>
<gene>
    <name evidence="4" type="ORF">SAMN02194393_00936</name>
</gene>
<evidence type="ECO:0000313" key="5">
    <source>
        <dbReference type="Proteomes" id="UP000190285"/>
    </source>
</evidence>
<keyword evidence="2" id="KW-0804">Transcription</keyword>
<keyword evidence="5" id="KW-1185">Reference proteome</keyword>
<dbReference type="InterPro" id="IPR036388">
    <property type="entry name" value="WH-like_DNA-bd_sf"/>
</dbReference>
<dbReference type="InterPro" id="IPR036390">
    <property type="entry name" value="WH_DNA-bd_sf"/>
</dbReference>
<sequence length="304" mass="36016">MKIDRLLSIVIMLLNRKRITAKDLADYFEVSIRTIQRDIEAINMAGIPIVSYRGQYGGYGLLDNYKIDKNFLSDSEHKLLLVALEGINRAYEDKNLKNVIEKLTSIKSTNDHIKNNIIMDFSPWGFSKGLKEKIDEIKKAIEQKEIIRFTYINLNGQTTQRTVEPYLLALKLNHWYLQGYCRLRQDFRLFKLTRIKNLSSIDETFETRENNFDFSFSFSSTNIVKLKLKFHPKALNRLDDYFEFEKLDFNEDGYIYISIEYPEDEWVYSMILSFGDWVEVIEPIHIRQIIKNKAKNILKKYKTI</sequence>
<dbReference type="InterPro" id="IPR001034">
    <property type="entry name" value="DeoR_HTH"/>
</dbReference>
<dbReference type="InterPro" id="IPR057727">
    <property type="entry name" value="WCX_dom"/>
</dbReference>
<dbReference type="Pfam" id="PF25583">
    <property type="entry name" value="WCX"/>
    <property type="match status" value="1"/>
</dbReference>
<dbReference type="PROSITE" id="PS52050">
    <property type="entry name" value="WYL"/>
    <property type="match status" value="1"/>
</dbReference>
<dbReference type="InterPro" id="IPR051534">
    <property type="entry name" value="CBASS_pafABC_assoc_protein"/>
</dbReference>
<dbReference type="Pfam" id="PF13280">
    <property type="entry name" value="WYL"/>
    <property type="match status" value="1"/>
</dbReference>
<dbReference type="InterPro" id="IPR028349">
    <property type="entry name" value="PafC-like"/>
</dbReference>
<dbReference type="Gene3D" id="1.10.10.10">
    <property type="entry name" value="Winged helix-like DNA-binding domain superfamily/Winged helix DNA-binding domain"/>
    <property type="match status" value="1"/>
</dbReference>
<accession>A0A1T5J622</accession>
<protein>
    <submittedName>
        <fullName evidence="4">Predicted DNA-binding transcriptional regulator YafY, contains an HTH and WYL domains</fullName>
    </submittedName>
</protein>
<dbReference type="PIRSF" id="PIRSF016838">
    <property type="entry name" value="PafC"/>
    <property type="match status" value="1"/>
</dbReference>
<dbReference type="PANTHER" id="PTHR34580">
    <property type="match status" value="1"/>
</dbReference>
<dbReference type="Pfam" id="PF08279">
    <property type="entry name" value="HTH_11"/>
    <property type="match status" value="1"/>
</dbReference>
<dbReference type="InterPro" id="IPR013196">
    <property type="entry name" value="HTH_11"/>
</dbReference>
<reference evidence="4 5" key="1">
    <citation type="submission" date="2017-02" db="EMBL/GenBank/DDBJ databases">
        <authorList>
            <person name="Peterson S.W."/>
        </authorList>
    </citation>
    <scope>NUCLEOTIDE SEQUENCE [LARGE SCALE GENOMIC DNA]</scope>
    <source>
        <strain evidence="4 5">M1</strain>
    </source>
</reference>
<keyword evidence="1" id="KW-0805">Transcription regulation</keyword>
<organism evidence="4 5">
    <name type="scientific">Maledivibacter halophilus</name>
    <dbReference type="NCBI Taxonomy" id="36842"/>
    <lineage>
        <taxon>Bacteria</taxon>
        <taxon>Bacillati</taxon>
        <taxon>Bacillota</taxon>
        <taxon>Clostridia</taxon>
        <taxon>Peptostreptococcales</taxon>
        <taxon>Caminicellaceae</taxon>
        <taxon>Maledivibacter</taxon>
    </lineage>
</organism>
<dbReference type="STRING" id="36842.SAMN02194393_00936"/>
<dbReference type="AlphaFoldDB" id="A0A1T5J622"/>
<feature type="domain" description="HTH deoR-type" evidence="3">
    <location>
        <begin position="2"/>
        <end position="57"/>
    </location>
</feature>
<dbReference type="Proteomes" id="UP000190285">
    <property type="component" value="Unassembled WGS sequence"/>
</dbReference>